<dbReference type="PRINTS" id="PR01078">
    <property type="entry name" value="AMINACHANNEL"/>
</dbReference>
<comment type="similarity">
    <text evidence="11">Belongs to the amiloride-sensitive sodium channel (TC 1.A.6) family.</text>
</comment>
<dbReference type="HOGENOM" id="CLU_020415_3_2_1"/>
<accession>V4B000</accession>
<dbReference type="PANTHER" id="PTHR11690:SF300">
    <property type="entry name" value="PICKPOCKET PROTEIN 19"/>
    <property type="match status" value="1"/>
</dbReference>
<keyword evidence="2 11" id="KW-0813">Transport</keyword>
<dbReference type="InterPro" id="IPR001873">
    <property type="entry name" value="ENaC"/>
</dbReference>
<dbReference type="AlphaFoldDB" id="V4B000"/>
<keyword evidence="3 11" id="KW-0894">Sodium channel</keyword>
<dbReference type="Gene3D" id="1.10.287.820">
    <property type="entry name" value="Acid-sensing ion channel domain"/>
    <property type="match status" value="1"/>
</dbReference>
<evidence type="ECO:0000256" key="8">
    <source>
        <dbReference type="ARBA" id="ARBA00023136"/>
    </source>
</evidence>
<organism evidence="13 14">
    <name type="scientific">Lottia gigantea</name>
    <name type="common">Giant owl limpet</name>
    <dbReference type="NCBI Taxonomy" id="225164"/>
    <lineage>
        <taxon>Eukaryota</taxon>
        <taxon>Metazoa</taxon>
        <taxon>Spiralia</taxon>
        <taxon>Lophotrochozoa</taxon>
        <taxon>Mollusca</taxon>
        <taxon>Gastropoda</taxon>
        <taxon>Patellogastropoda</taxon>
        <taxon>Lottioidea</taxon>
        <taxon>Lottiidae</taxon>
        <taxon>Lottia</taxon>
    </lineage>
</organism>
<comment type="subcellular location">
    <subcellularLocation>
        <location evidence="1">Membrane</location>
        <topology evidence="1">Multi-pass membrane protein</topology>
    </subcellularLocation>
</comment>
<keyword evidence="6" id="KW-0915">Sodium</keyword>
<dbReference type="KEGG" id="lgi:LOTGIDRAFT_173101"/>
<dbReference type="RefSeq" id="XP_009048535.1">
    <property type="nucleotide sequence ID" value="XM_009050287.1"/>
</dbReference>
<evidence type="ECO:0000256" key="11">
    <source>
        <dbReference type="RuleBase" id="RU000679"/>
    </source>
</evidence>
<dbReference type="Proteomes" id="UP000030746">
    <property type="component" value="Unassembled WGS sequence"/>
</dbReference>
<evidence type="ECO:0000256" key="10">
    <source>
        <dbReference type="ARBA" id="ARBA00023303"/>
    </source>
</evidence>
<evidence type="ECO:0000256" key="7">
    <source>
        <dbReference type="ARBA" id="ARBA00023065"/>
    </source>
</evidence>
<keyword evidence="9 11" id="KW-0739">Sodium transport</keyword>
<dbReference type="CTD" id="20242288"/>
<dbReference type="PANTHER" id="PTHR11690">
    <property type="entry name" value="AMILORIDE-SENSITIVE SODIUM CHANNEL-RELATED"/>
    <property type="match status" value="1"/>
</dbReference>
<evidence type="ECO:0000256" key="4">
    <source>
        <dbReference type="ARBA" id="ARBA00022692"/>
    </source>
</evidence>
<dbReference type="Gene3D" id="2.60.470.10">
    <property type="entry name" value="Acid-sensing ion channels like domains"/>
    <property type="match status" value="1"/>
</dbReference>
<dbReference type="InterPro" id="IPR020903">
    <property type="entry name" value="ENaC_CS"/>
</dbReference>
<dbReference type="PROSITE" id="PS01206">
    <property type="entry name" value="ASC"/>
    <property type="match status" value="1"/>
</dbReference>
<protein>
    <submittedName>
        <fullName evidence="13">Uncharacterized protein</fullName>
    </submittedName>
</protein>
<dbReference type="GO" id="GO:0005886">
    <property type="term" value="C:plasma membrane"/>
    <property type="evidence" value="ECO:0007669"/>
    <property type="project" value="TreeGrafter"/>
</dbReference>
<reference evidence="13 14" key="1">
    <citation type="journal article" date="2013" name="Nature">
        <title>Insights into bilaterian evolution from three spiralian genomes.</title>
        <authorList>
            <person name="Simakov O."/>
            <person name="Marletaz F."/>
            <person name="Cho S.J."/>
            <person name="Edsinger-Gonzales E."/>
            <person name="Havlak P."/>
            <person name="Hellsten U."/>
            <person name="Kuo D.H."/>
            <person name="Larsson T."/>
            <person name="Lv J."/>
            <person name="Arendt D."/>
            <person name="Savage R."/>
            <person name="Osoegawa K."/>
            <person name="de Jong P."/>
            <person name="Grimwood J."/>
            <person name="Chapman J.A."/>
            <person name="Shapiro H."/>
            <person name="Aerts A."/>
            <person name="Otillar R.P."/>
            <person name="Terry A.Y."/>
            <person name="Boore J.L."/>
            <person name="Grigoriev I.V."/>
            <person name="Lindberg D.R."/>
            <person name="Seaver E.C."/>
            <person name="Weisblat D.A."/>
            <person name="Putnam N.H."/>
            <person name="Rokhsar D.S."/>
        </authorList>
    </citation>
    <scope>NUCLEOTIDE SEQUENCE [LARGE SCALE GENOMIC DNA]</scope>
</reference>
<evidence type="ECO:0000256" key="1">
    <source>
        <dbReference type="ARBA" id="ARBA00004141"/>
    </source>
</evidence>
<evidence type="ECO:0000256" key="3">
    <source>
        <dbReference type="ARBA" id="ARBA00022461"/>
    </source>
</evidence>
<evidence type="ECO:0000256" key="9">
    <source>
        <dbReference type="ARBA" id="ARBA00023201"/>
    </source>
</evidence>
<proteinExistence type="inferred from homology"/>
<dbReference type="EMBL" id="KB200682">
    <property type="protein sequence ID" value="ESP00746.1"/>
    <property type="molecule type" value="Genomic_DNA"/>
</dbReference>
<evidence type="ECO:0000256" key="12">
    <source>
        <dbReference type="SAM" id="Phobius"/>
    </source>
</evidence>
<dbReference type="Pfam" id="PF00858">
    <property type="entry name" value="ASC"/>
    <property type="match status" value="1"/>
</dbReference>
<keyword evidence="4 11" id="KW-0812">Transmembrane</keyword>
<evidence type="ECO:0000256" key="5">
    <source>
        <dbReference type="ARBA" id="ARBA00022989"/>
    </source>
</evidence>
<dbReference type="OrthoDB" id="8065060at2759"/>
<keyword evidence="8 12" id="KW-0472">Membrane</keyword>
<sequence length="440" mass="50320">MPTIKVTSYCDPIETTDKEPRPLDVRPREIVDWPEFTQITTLHGIKHAFDGRSRIRRTVWLLGVIAMASFLTYTISNIVINYYKYPTRTEMSVASVTAQTYPQVTICSISPLSATKLNDSYNPEIWTLMAAMSPTGWLMDQINFSLPEFQFALERHPKEHYLNLSNDLSSLLTYCSFEGSSIGVCGNIFETRLTDMGLCFTTRKMDHGDRVTTKMTGSQRGLQISLIVNQDDYVYNNDMASGFKVMLHQTGTEPDIVNKGFLVPPGFTTYASANVINYKFMPFPYKAFDNTYCLDTKNAVFQNPLTTTGVYDETICFQECRSTFLMKKCGCVDYTDRGTETICSFKEVYTCLQYEKLRFNQVKEEICSCGKPCESTQFDIKLSTALYPSDLNIKHLEQIFPNLTLKRSNFAELRIFFENLVETRVFIPFCNIHVTPDKLP</sequence>
<keyword evidence="10 11" id="KW-0407">Ion channel</keyword>
<name>V4B000_LOTGI</name>
<evidence type="ECO:0000256" key="2">
    <source>
        <dbReference type="ARBA" id="ARBA00022448"/>
    </source>
</evidence>
<gene>
    <name evidence="13" type="ORF">LOTGIDRAFT_173101</name>
</gene>
<feature type="transmembrane region" description="Helical" evidence="12">
    <location>
        <begin position="59"/>
        <end position="83"/>
    </location>
</feature>
<keyword evidence="7 11" id="KW-0406">Ion transport</keyword>
<dbReference type="GeneID" id="20242288"/>
<evidence type="ECO:0000313" key="14">
    <source>
        <dbReference type="Proteomes" id="UP000030746"/>
    </source>
</evidence>
<evidence type="ECO:0000256" key="6">
    <source>
        <dbReference type="ARBA" id="ARBA00023053"/>
    </source>
</evidence>
<keyword evidence="14" id="KW-1185">Reference proteome</keyword>
<dbReference type="GO" id="GO:0015280">
    <property type="term" value="F:ligand-gated sodium channel activity"/>
    <property type="evidence" value="ECO:0007669"/>
    <property type="project" value="TreeGrafter"/>
</dbReference>
<keyword evidence="5 12" id="KW-1133">Transmembrane helix</keyword>
<evidence type="ECO:0000313" key="13">
    <source>
        <dbReference type="EMBL" id="ESP00746.1"/>
    </source>
</evidence>
<dbReference type="OMA" id="FGCRERS"/>